<organism evidence="1">
    <name type="scientific">viral metagenome</name>
    <dbReference type="NCBI Taxonomy" id="1070528"/>
    <lineage>
        <taxon>unclassified sequences</taxon>
        <taxon>metagenomes</taxon>
        <taxon>organismal metagenomes</taxon>
    </lineage>
</organism>
<proteinExistence type="predicted"/>
<dbReference type="EMBL" id="MT142799">
    <property type="protein sequence ID" value="QJA88715.1"/>
    <property type="molecule type" value="Genomic_DNA"/>
</dbReference>
<accession>A0A6M3L631</accession>
<gene>
    <name evidence="1" type="ORF">MM415B02704_0009</name>
</gene>
<reference evidence="1" key="1">
    <citation type="submission" date="2020-03" db="EMBL/GenBank/DDBJ databases">
        <title>The deep terrestrial virosphere.</title>
        <authorList>
            <person name="Holmfeldt K."/>
            <person name="Nilsson E."/>
            <person name="Simone D."/>
            <person name="Lopez-Fernandez M."/>
            <person name="Wu X."/>
            <person name="de Brujin I."/>
            <person name="Lundin D."/>
            <person name="Andersson A."/>
            <person name="Bertilsson S."/>
            <person name="Dopson M."/>
        </authorList>
    </citation>
    <scope>NUCLEOTIDE SEQUENCE</scope>
    <source>
        <strain evidence="1">MM415B02704</strain>
    </source>
</reference>
<dbReference type="AlphaFoldDB" id="A0A6M3L631"/>
<sequence length="130" mass="15577">MTSLEPGIHIVSIMELKQVRKQSKKPVTVYFINRRKYFQPYTDTMKRYDNIYRRFSSKDPENRRRIAMDGSSYENMYRRKIMNTGRALAKMRTMAEKSREKPVYLVSENDFPDARIIKEIVEAQIGNEVW</sequence>
<evidence type="ECO:0000313" key="1">
    <source>
        <dbReference type="EMBL" id="QJA88715.1"/>
    </source>
</evidence>
<name>A0A6M3L631_9ZZZZ</name>
<protein>
    <submittedName>
        <fullName evidence="1">Uncharacterized protein</fullName>
    </submittedName>
</protein>